<dbReference type="VEuPathDB" id="FungiDB:H257_06746"/>
<evidence type="ECO:0000313" key="3">
    <source>
        <dbReference type="EMBL" id="RHY90670.1"/>
    </source>
</evidence>
<comment type="similarity">
    <text evidence="1">Belongs to the TCP11 family.</text>
</comment>
<dbReference type="PANTHER" id="PTHR12832:SF11">
    <property type="entry name" value="LD23868P"/>
    <property type="match status" value="1"/>
</dbReference>
<dbReference type="PANTHER" id="PTHR12832">
    <property type="entry name" value="TESTIS-SPECIFIC PROTEIN PBS13 T-COMPLEX 11"/>
    <property type="match status" value="1"/>
</dbReference>
<evidence type="ECO:0000256" key="1">
    <source>
        <dbReference type="ARBA" id="ARBA00010954"/>
    </source>
</evidence>
<evidence type="ECO:0000256" key="2">
    <source>
        <dbReference type="SAM" id="MobiDB-lite"/>
    </source>
</evidence>
<sequence length="869" mass="97663">MFSLHFVVSVNIVKTTNTFLRETGQIAPFTPIRILDRTMKSTCQQRLEARQAQLKASEISPSEQLQAMGERISRARENRKQHVAFRRHSARDRVMKAQAVARATFEDVQSRSQGQQIRLQTRLEDAEKRRLDKLAQTTSQCQQRNERVLSALQGLADRTMEKRRIYDASVRAARYRRAVLTSAYVSKLEKHANDVESKKDRILQSRRLDAATSLQRWFRHGRHVREVHAALRPLRHSTQAILDLWASVGRSTVDTSMMLLQNRQTAAKAHAVGKVLFPATSFRILLMAGMLMHHPKDVMDQGFDPVLHFTAKRVCHALMDLTTMWSTSLAAFASSWRRWESSRLMYTSTFAAWKKRDGERLTTDMLNVYAELFTVLTQATADGTDSAMSKTKDQLKQLRSALVQALGSTAATDRLDALEQELAAKLSGKPAAAHAPSTPPTPRSPAKKPNLEFTKSVFANDSLTHELILNPRFQLPVDDFRENGSLERRVQATMHQAFWDQVQVTQDPQWIAGILVELRDALGRVCKVPRNFLNDAQLEALADAEWTEWVALQQQVLHVIAANEAPTRSESTAARRALVLDSSPTCKADGYKELTSFFRFCFDKADEIRGDSLNAHLALLAPYLQRHGVEHEAKKFEQRVAAGSVTLSQTTAWLQRQHGTDVRVIVRSGLIALVETYIESPDKLWPETFAMDVGRVRGWRNRVDATALQASCVALVREECGHFGATYPAEAAAALCAKLAILLDETCGSVKMDDLVVQVVHEVGSYMKTPWPSPAARETFQKRVADVARPSNAIFRLFFQRIVAVLKTHVMEWDGKKAGNDVAVPSTLALFTPDLSALCREMAHLAKHNEAVHATTYNRLVREAATIRP</sequence>
<comment type="caution">
    <text evidence="3">The sequence shown here is derived from an EMBL/GenBank/DDBJ whole genome shotgun (WGS) entry which is preliminary data.</text>
</comment>
<reference evidence="3 4" key="1">
    <citation type="submission" date="2018-08" db="EMBL/GenBank/DDBJ databases">
        <title>Aphanomyces genome sequencing and annotation.</title>
        <authorList>
            <person name="Minardi D."/>
            <person name="Oidtmann B."/>
            <person name="Van Der Giezen M."/>
            <person name="Studholme D.J."/>
        </authorList>
    </citation>
    <scope>NUCLEOTIDE SEQUENCE [LARGE SCALE GENOMIC DNA]</scope>
    <source>
        <strain evidence="3 4">Sv</strain>
    </source>
</reference>
<feature type="region of interest" description="Disordered" evidence="2">
    <location>
        <begin position="426"/>
        <end position="449"/>
    </location>
</feature>
<dbReference type="GO" id="GO:0007165">
    <property type="term" value="P:signal transduction"/>
    <property type="evidence" value="ECO:0007669"/>
    <property type="project" value="TreeGrafter"/>
</dbReference>
<organism evidence="3 4">
    <name type="scientific">Aphanomyces astaci</name>
    <name type="common">Crayfish plague agent</name>
    <dbReference type="NCBI Taxonomy" id="112090"/>
    <lineage>
        <taxon>Eukaryota</taxon>
        <taxon>Sar</taxon>
        <taxon>Stramenopiles</taxon>
        <taxon>Oomycota</taxon>
        <taxon>Saprolegniomycetes</taxon>
        <taxon>Saprolegniales</taxon>
        <taxon>Verrucalvaceae</taxon>
        <taxon>Aphanomyces</taxon>
    </lineage>
</organism>
<name>A0A3R6X423_APHAT</name>
<accession>A0A3R6X423</accession>
<dbReference type="EMBL" id="QUTG01003673">
    <property type="protein sequence ID" value="RHY90670.1"/>
    <property type="molecule type" value="Genomic_DNA"/>
</dbReference>
<dbReference type="AlphaFoldDB" id="A0A3R6X423"/>
<dbReference type="InterPro" id="IPR008862">
    <property type="entry name" value="Tcp11"/>
</dbReference>
<dbReference type="Pfam" id="PF05794">
    <property type="entry name" value="Tcp11"/>
    <property type="match status" value="1"/>
</dbReference>
<protein>
    <submittedName>
        <fullName evidence="3">Uncharacterized protein</fullName>
    </submittedName>
</protein>
<gene>
    <name evidence="3" type="ORF">DYB35_012275</name>
</gene>
<proteinExistence type="inferred from homology"/>
<dbReference type="Proteomes" id="UP000285712">
    <property type="component" value="Unassembled WGS sequence"/>
</dbReference>
<evidence type="ECO:0000313" key="4">
    <source>
        <dbReference type="Proteomes" id="UP000285712"/>
    </source>
</evidence>